<gene>
    <name evidence="2" type="ORF">DICVIV_04274</name>
</gene>
<accession>A0A0D8Y0E1</accession>
<dbReference type="PANTHER" id="PTHR14374">
    <property type="entry name" value="FOIE GRAS"/>
    <property type="match status" value="1"/>
</dbReference>
<dbReference type="Pfam" id="PF11817">
    <property type="entry name" value="Foie-gras_1"/>
    <property type="match status" value="1"/>
</dbReference>
<dbReference type="InterPro" id="IPR021773">
    <property type="entry name" value="TPC11"/>
</dbReference>
<name>A0A0D8Y0E1_DICVI</name>
<evidence type="ECO:0000313" key="2">
    <source>
        <dbReference type="EMBL" id="KJH49607.1"/>
    </source>
</evidence>
<dbReference type="EMBL" id="KN716229">
    <property type="protein sequence ID" value="KJH49607.1"/>
    <property type="molecule type" value="Genomic_DNA"/>
</dbReference>
<dbReference type="OrthoDB" id="6278596at2759"/>
<dbReference type="GO" id="GO:0005737">
    <property type="term" value="C:cytoplasm"/>
    <property type="evidence" value="ECO:0007669"/>
    <property type="project" value="TreeGrafter"/>
</dbReference>
<protein>
    <recommendedName>
        <fullName evidence="1">Trafficking protein particle complex subunit 11 domain-containing protein</fullName>
    </recommendedName>
</protein>
<sequence length="619" mass="69677">MIFSIALLDAGYAFKLQSALHELAQGFYQQKLKVIRSRSIPNNSPALVVRQLFKLAFLSELKQDTHTAYRNYRLAYEQCKDHIESWDDIDIFEWRSVVGLLNYKMCELCFLHNMAVEAISQMRRHQAVFFVGPSGTYPTPQLANIELQLWNAKQCWHFAQLFEQAVVNGLTALATLNPGTHLDLAASLYSSVNRNILALKKNCPVTKPYPVPDPMHNLCNTIFFGQRPWRIGYNGLAPANIEEDAVTAILHRLVVNSKGVITLLDAAMEQFKKYGCFRMYHKGIIQKGDVYYSSGDFSRALQFWISVVREGIPPAVRQGILRKAASAAYCVASIKDYVWCCVQMMSSSSVADDGFRAILNCIPPPHPFSQNEILPEQLAQYQLNWEKVFVERQYFSIPCSQLDLFVAVEASFLETNVVQPEAKVPIRLCLTSMATTAISFSAVVVECDVERRSRCVAMTDTTSLLQCSRRNIILEPQKRTFVVVLFDLSKCHVQRGQTLRVVISRVSLELGDRHSKIFGQLEFNLDITPSVLSRRFLSRIGLRVLRISALDGGLVADASTTHVDCLVAEIAEAIIVLRNTCGQQISGVRICIIGKMTCVDGKVEIIQEHQNSTTLIMMM</sequence>
<evidence type="ECO:0000313" key="3">
    <source>
        <dbReference type="Proteomes" id="UP000053766"/>
    </source>
</evidence>
<reference evidence="3" key="2">
    <citation type="journal article" date="2016" name="Sci. Rep.">
        <title>Dictyocaulus viviparus genome, variome and transcriptome elucidate lungworm biology and support future intervention.</title>
        <authorList>
            <person name="McNulty S.N."/>
            <person name="Strube C."/>
            <person name="Rosa B.A."/>
            <person name="Martin J.C."/>
            <person name="Tyagi R."/>
            <person name="Choi Y.J."/>
            <person name="Wang Q."/>
            <person name="Hallsworth Pepin K."/>
            <person name="Zhang X."/>
            <person name="Ozersky P."/>
            <person name="Wilson R.K."/>
            <person name="Sternberg P.W."/>
            <person name="Gasser R.B."/>
            <person name="Mitreva M."/>
        </authorList>
    </citation>
    <scope>NUCLEOTIDE SEQUENCE [LARGE SCALE GENOMIC DNA]</scope>
    <source>
        <strain evidence="3">HannoverDv2000</strain>
    </source>
</reference>
<evidence type="ECO:0000259" key="1">
    <source>
        <dbReference type="Pfam" id="PF11817"/>
    </source>
</evidence>
<proteinExistence type="predicted"/>
<organism evidence="2 3">
    <name type="scientific">Dictyocaulus viviparus</name>
    <name type="common">Bovine lungworm</name>
    <dbReference type="NCBI Taxonomy" id="29172"/>
    <lineage>
        <taxon>Eukaryota</taxon>
        <taxon>Metazoa</taxon>
        <taxon>Ecdysozoa</taxon>
        <taxon>Nematoda</taxon>
        <taxon>Chromadorea</taxon>
        <taxon>Rhabditida</taxon>
        <taxon>Rhabditina</taxon>
        <taxon>Rhabditomorpha</taxon>
        <taxon>Strongyloidea</taxon>
        <taxon>Metastrongylidae</taxon>
        <taxon>Dictyocaulus</taxon>
    </lineage>
</organism>
<keyword evidence="3" id="KW-1185">Reference proteome</keyword>
<feature type="domain" description="Trafficking protein particle complex subunit 11" evidence="1">
    <location>
        <begin position="93"/>
        <end position="346"/>
    </location>
</feature>
<reference evidence="2 3" key="1">
    <citation type="submission" date="2013-11" db="EMBL/GenBank/DDBJ databases">
        <title>Draft genome of the bovine lungworm Dictyocaulus viviparus.</title>
        <authorList>
            <person name="Mitreva M."/>
        </authorList>
    </citation>
    <scope>NUCLEOTIDE SEQUENCE [LARGE SCALE GENOMIC DNA]</scope>
    <source>
        <strain evidence="2 3">HannoverDv2000</strain>
    </source>
</reference>
<dbReference type="Proteomes" id="UP000053766">
    <property type="component" value="Unassembled WGS sequence"/>
</dbReference>
<dbReference type="AlphaFoldDB" id="A0A0D8Y0E1"/>
<dbReference type="STRING" id="29172.A0A0D8Y0E1"/>
<dbReference type="PANTHER" id="PTHR14374:SF0">
    <property type="entry name" value="TRAFFICKING PROTEIN PARTICLE COMPLEX SUBUNIT 11"/>
    <property type="match status" value="1"/>
</dbReference>